<gene>
    <name evidence="2" type="ORF">E2562_024905</name>
</gene>
<reference evidence="2 3" key="1">
    <citation type="submission" date="2019-11" db="EMBL/GenBank/DDBJ databases">
        <title>Whole genome sequence of Oryza granulata.</title>
        <authorList>
            <person name="Li W."/>
        </authorList>
    </citation>
    <scope>NUCLEOTIDE SEQUENCE [LARGE SCALE GENOMIC DNA]</scope>
    <source>
        <strain evidence="3">cv. Menghai</strain>
        <tissue evidence="2">Leaf</tissue>
    </source>
</reference>
<keyword evidence="3" id="KW-1185">Reference proteome</keyword>
<proteinExistence type="predicted"/>
<evidence type="ECO:0000313" key="3">
    <source>
        <dbReference type="Proteomes" id="UP000479710"/>
    </source>
</evidence>
<dbReference type="OrthoDB" id="696208at2759"/>
<evidence type="ECO:0000313" key="2">
    <source>
        <dbReference type="EMBL" id="KAF0913819.1"/>
    </source>
</evidence>
<sequence>MHPWPSDHHQTAHLALRLPRASETTTTIAHSLAYISHRSLATPAVTAARPDMSRQPLALAALLLLLLLAADAAAGVDAVPGAGEFASVGSSAMKSASTMAVGADPDPSPVDGIPADPAPDARG</sequence>
<protein>
    <submittedName>
        <fullName evidence="2">Uncharacterized protein</fullName>
    </submittedName>
</protein>
<evidence type="ECO:0000256" key="1">
    <source>
        <dbReference type="SAM" id="MobiDB-lite"/>
    </source>
</evidence>
<accession>A0A6G1DMZ2</accession>
<dbReference type="EMBL" id="SPHZ02000006">
    <property type="protein sequence ID" value="KAF0913819.1"/>
    <property type="molecule type" value="Genomic_DNA"/>
</dbReference>
<feature type="region of interest" description="Disordered" evidence="1">
    <location>
        <begin position="96"/>
        <end position="123"/>
    </location>
</feature>
<organism evidence="2 3">
    <name type="scientific">Oryza meyeriana var. granulata</name>
    <dbReference type="NCBI Taxonomy" id="110450"/>
    <lineage>
        <taxon>Eukaryota</taxon>
        <taxon>Viridiplantae</taxon>
        <taxon>Streptophyta</taxon>
        <taxon>Embryophyta</taxon>
        <taxon>Tracheophyta</taxon>
        <taxon>Spermatophyta</taxon>
        <taxon>Magnoliopsida</taxon>
        <taxon>Liliopsida</taxon>
        <taxon>Poales</taxon>
        <taxon>Poaceae</taxon>
        <taxon>BOP clade</taxon>
        <taxon>Oryzoideae</taxon>
        <taxon>Oryzeae</taxon>
        <taxon>Oryzinae</taxon>
        <taxon>Oryza</taxon>
        <taxon>Oryza meyeriana</taxon>
    </lineage>
</organism>
<dbReference type="Proteomes" id="UP000479710">
    <property type="component" value="Unassembled WGS sequence"/>
</dbReference>
<dbReference type="AlphaFoldDB" id="A0A6G1DMZ2"/>
<comment type="caution">
    <text evidence="2">The sequence shown here is derived from an EMBL/GenBank/DDBJ whole genome shotgun (WGS) entry which is preliminary data.</text>
</comment>
<name>A0A6G1DMZ2_9ORYZ</name>